<organism evidence="2 3">
    <name type="scientific">Mycena venus</name>
    <dbReference type="NCBI Taxonomy" id="2733690"/>
    <lineage>
        <taxon>Eukaryota</taxon>
        <taxon>Fungi</taxon>
        <taxon>Dikarya</taxon>
        <taxon>Basidiomycota</taxon>
        <taxon>Agaricomycotina</taxon>
        <taxon>Agaricomycetes</taxon>
        <taxon>Agaricomycetidae</taxon>
        <taxon>Agaricales</taxon>
        <taxon>Marasmiineae</taxon>
        <taxon>Mycenaceae</taxon>
        <taxon>Mycena</taxon>
    </lineage>
</organism>
<gene>
    <name evidence="2" type="ORF">MVEN_00853800</name>
</gene>
<evidence type="ECO:0000313" key="2">
    <source>
        <dbReference type="EMBL" id="KAF7358062.1"/>
    </source>
</evidence>
<feature type="region of interest" description="Disordered" evidence="1">
    <location>
        <begin position="1"/>
        <end position="67"/>
    </location>
</feature>
<evidence type="ECO:0000313" key="3">
    <source>
        <dbReference type="Proteomes" id="UP000620124"/>
    </source>
</evidence>
<dbReference type="InterPro" id="IPR046521">
    <property type="entry name" value="DUF6698"/>
</dbReference>
<dbReference type="Proteomes" id="UP000620124">
    <property type="component" value="Unassembled WGS sequence"/>
</dbReference>
<proteinExistence type="predicted"/>
<sequence>MPSSPSPGPSRRRHSRHSPRPRSRSHSGSQSRDNSSSPTRRHRSRSPPRRGSSQASHRSSSSRGRDSDTIDYKAAFFALQASNQVEAQKKRKRGSEKDAADATTGARGLRMLCALFGEIPTIITEAESYLVKGRYAEGDVDEFSPNLTPEQEEQLTVERECERNLIAYQQIMRLVPALGEKLSAEDGAGDLVLFYTAIQKAANDSRSEDFGRITRALGVWINADRDRPDIAVFDHTPPIVDEEGKTIRQYAPLLFDDRINRGPDHDVCGGLLSCIEKNWASAVVRTSLRDTQLLNESFYCRIFYRDFQGDPDNVDDGFLQSRYLVKGYKICFTGPKSAKDNNENDPAHKKAKSIVARAIRKPPAEILLMNGKVTPRSIAYIAIHEHMGLTNAHQWTPCLLRLLLPADVQFYRRLLRGPAGRNTAPKACGQSSGVVEPVRDPFLSFILPITAGDRQIFPTHASSASTAHTSVNSMAKLRAQRQRRAELEAL</sequence>
<reference evidence="2" key="1">
    <citation type="submission" date="2020-05" db="EMBL/GenBank/DDBJ databases">
        <title>Mycena genomes resolve the evolution of fungal bioluminescence.</title>
        <authorList>
            <person name="Tsai I.J."/>
        </authorList>
    </citation>
    <scope>NUCLEOTIDE SEQUENCE</scope>
    <source>
        <strain evidence="2">CCC161011</strain>
    </source>
</reference>
<dbReference type="AlphaFoldDB" id="A0A8H7D3I0"/>
<dbReference type="Pfam" id="PF20414">
    <property type="entry name" value="DUF6698"/>
    <property type="match status" value="1"/>
</dbReference>
<dbReference type="GO" id="GO:0016787">
    <property type="term" value="F:hydrolase activity"/>
    <property type="evidence" value="ECO:0007669"/>
    <property type="project" value="UniProtKB-KW"/>
</dbReference>
<name>A0A8H7D3I0_9AGAR</name>
<keyword evidence="3" id="KW-1185">Reference proteome</keyword>
<feature type="compositionally biased region" description="Low complexity" evidence="1">
    <location>
        <begin position="49"/>
        <end position="62"/>
    </location>
</feature>
<feature type="compositionally biased region" description="Basic residues" evidence="1">
    <location>
        <begin position="10"/>
        <end position="25"/>
    </location>
</feature>
<evidence type="ECO:0000256" key="1">
    <source>
        <dbReference type="SAM" id="MobiDB-lite"/>
    </source>
</evidence>
<feature type="compositionally biased region" description="Low complexity" evidence="1">
    <location>
        <begin position="26"/>
        <end position="38"/>
    </location>
</feature>
<accession>A0A8H7D3I0</accession>
<keyword evidence="2" id="KW-0378">Hydrolase</keyword>
<dbReference type="EMBL" id="JACAZI010000006">
    <property type="protein sequence ID" value="KAF7358062.1"/>
    <property type="molecule type" value="Genomic_DNA"/>
</dbReference>
<protein>
    <submittedName>
        <fullName evidence="2">Alpha beta-hydrolase</fullName>
    </submittedName>
</protein>
<comment type="caution">
    <text evidence="2">The sequence shown here is derived from an EMBL/GenBank/DDBJ whole genome shotgun (WGS) entry which is preliminary data.</text>
</comment>
<feature type="compositionally biased region" description="Basic residues" evidence="1">
    <location>
        <begin position="39"/>
        <end position="48"/>
    </location>
</feature>
<dbReference type="OrthoDB" id="2662502at2759"/>